<sequence length="90" mass="9987">MTATLLVIALVVVAALVLLRFFPETTKRWFNRVRTARMVVFGIFGLLVALAFISSGSPLLMFVGGLMLLYGVLWILFDDVTDTILEVIPL</sequence>
<organism evidence="2 3">
    <name type="scientific">Haloarcula argentinensis</name>
    <dbReference type="NCBI Taxonomy" id="43776"/>
    <lineage>
        <taxon>Archaea</taxon>
        <taxon>Methanobacteriati</taxon>
        <taxon>Methanobacteriota</taxon>
        <taxon>Stenosarchaea group</taxon>
        <taxon>Halobacteria</taxon>
        <taxon>Halobacteriales</taxon>
        <taxon>Haloarculaceae</taxon>
        <taxon>Haloarcula</taxon>
    </lineage>
</organism>
<gene>
    <name evidence="2" type="ORF">GOC77_13910</name>
</gene>
<reference evidence="2" key="1">
    <citation type="submission" date="2019-12" db="EMBL/GenBank/DDBJ databases">
        <title>Whole genome sequencing of Haloarcula argentinensis strain pws5.</title>
        <authorList>
            <person name="Verma D.K."/>
            <person name="Gopal K."/>
            <person name="Prasad E.S."/>
        </authorList>
    </citation>
    <scope>NUCLEOTIDE SEQUENCE</scope>
    <source>
        <strain evidence="2">Pws5</strain>
    </source>
</reference>
<proteinExistence type="predicted"/>
<keyword evidence="1" id="KW-0812">Transmembrane</keyword>
<keyword evidence="1" id="KW-0472">Membrane</keyword>
<feature type="transmembrane region" description="Helical" evidence="1">
    <location>
        <begin position="59"/>
        <end position="77"/>
    </location>
</feature>
<protein>
    <submittedName>
        <fullName evidence="2">Uncharacterized protein</fullName>
    </submittedName>
</protein>
<comment type="caution">
    <text evidence="2">The sequence shown here is derived from an EMBL/GenBank/DDBJ whole genome shotgun (WGS) entry which is preliminary data.</text>
</comment>
<dbReference type="Proteomes" id="UP000641625">
    <property type="component" value="Unassembled WGS sequence"/>
</dbReference>
<dbReference type="AlphaFoldDB" id="A0A847URN9"/>
<dbReference type="RefSeq" id="WP_170097784.1">
    <property type="nucleotide sequence ID" value="NZ_WOWA01000007.1"/>
</dbReference>
<name>A0A847URN9_HALAR</name>
<dbReference type="EMBL" id="WOWA01000007">
    <property type="protein sequence ID" value="NLV14358.1"/>
    <property type="molecule type" value="Genomic_DNA"/>
</dbReference>
<feature type="transmembrane region" description="Helical" evidence="1">
    <location>
        <begin position="6"/>
        <end position="23"/>
    </location>
</feature>
<evidence type="ECO:0000313" key="3">
    <source>
        <dbReference type="Proteomes" id="UP000641625"/>
    </source>
</evidence>
<evidence type="ECO:0000313" key="2">
    <source>
        <dbReference type="EMBL" id="NLV14358.1"/>
    </source>
</evidence>
<evidence type="ECO:0000256" key="1">
    <source>
        <dbReference type="SAM" id="Phobius"/>
    </source>
</evidence>
<accession>A0A847URN9</accession>
<feature type="transmembrane region" description="Helical" evidence="1">
    <location>
        <begin position="35"/>
        <end position="53"/>
    </location>
</feature>
<keyword evidence="1" id="KW-1133">Transmembrane helix</keyword>